<feature type="transmembrane region" description="Helical" evidence="1">
    <location>
        <begin position="107"/>
        <end position="126"/>
    </location>
</feature>
<keyword evidence="1" id="KW-0812">Transmembrane</keyword>
<protein>
    <recommendedName>
        <fullName evidence="4">DUF308 domain-containing protein</fullName>
    </recommendedName>
</protein>
<proteinExistence type="predicted"/>
<dbReference type="AlphaFoldDB" id="A0A437MUP5"/>
<gene>
    <name evidence="2" type="ORF">EOD41_05335</name>
</gene>
<organism evidence="2 3">
    <name type="scientific">Mucilaginibacter limnophilus</name>
    <dbReference type="NCBI Taxonomy" id="1932778"/>
    <lineage>
        <taxon>Bacteria</taxon>
        <taxon>Pseudomonadati</taxon>
        <taxon>Bacteroidota</taxon>
        <taxon>Sphingobacteriia</taxon>
        <taxon>Sphingobacteriales</taxon>
        <taxon>Sphingobacteriaceae</taxon>
        <taxon>Mucilaginibacter</taxon>
    </lineage>
</organism>
<feature type="transmembrane region" description="Helical" evidence="1">
    <location>
        <begin position="163"/>
        <end position="181"/>
    </location>
</feature>
<evidence type="ECO:0008006" key="4">
    <source>
        <dbReference type="Google" id="ProtNLM"/>
    </source>
</evidence>
<dbReference type="Proteomes" id="UP000282759">
    <property type="component" value="Unassembled WGS sequence"/>
</dbReference>
<dbReference type="RefSeq" id="WP_127703763.1">
    <property type="nucleotide sequence ID" value="NZ_SACK01000002.1"/>
</dbReference>
<keyword evidence="3" id="KW-1185">Reference proteome</keyword>
<keyword evidence="1" id="KW-0472">Membrane</keyword>
<name>A0A437MUP5_9SPHI</name>
<feature type="transmembrane region" description="Helical" evidence="1">
    <location>
        <begin position="138"/>
        <end position="157"/>
    </location>
</feature>
<dbReference type="EMBL" id="SACK01000002">
    <property type="protein sequence ID" value="RVU01388.1"/>
    <property type="molecule type" value="Genomic_DNA"/>
</dbReference>
<keyword evidence="1" id="KW-1133">Transmembrane helix</keyword>
<evidence type="ECO:0000313" key="3">
    <source>
        <dbReference type="Proteomes" id="UP000282759"/>
    </source>
</evidence>
<dbReference type="InterPro" id="IPR005325">
    <property type="entry name" value="DUF308_memb"/>
</dbReference>
<feature type="transmembrane region" description="Helical" evidence="1">
    <location>
        <begin position="83"/>
        <end position="101"/>
    </location>
</feature>
<accession>A0A437MUP5</accession>
<sequence>MESLIASPNVTASATAVTTAKSLRRLYFIRTTFSIIWVILVSVFAKSNTTIANILFVIYPAWDVFATFLDIKANPQQVSKTPQYVNIVFGILTTIGVVLALQKGVSQALIVFGVWAFVSGLVQLILGISRRKKLGGQWPLIISGGQSMLAGISFIAMANSPTMGVSSLAGYSAFGAFYFLLSAIRLSKTIKNLEKAV</sequence>
<feature type="transmembrane region" description="Helical" evidence="1">
    <location>
        <begin position="51"/>
        <end position="71"/>
    </location>
</feature>
<dbReference type="Pfam" id="PF03729">
    <property type="entry name" value="DUF308"/>
    <property type="match status" value="1"/>
</dbReference>
<evidence type="ECO:0000313" key="2">
    <source>
        <dbReference type="EMBL" id="RVU01388.1"/>
    </source>
</evidence>
<comment type="caution">
    <text evidence="2">The sequence shown here is derived from an EMBL/GenBank/DDBJ whole genome shotgun (WGS) entry which is preliminary data.</text>
</comment>
<dbReference type="OrthoDB" id="960912at2"/>
<feature type="transmembrane region" description="Helical" evidence="1">
    <location>
        <begin position="27"/>
        <end position="45"/>
    </location>
</feature>
<evidence type="ECO:0000256" key="1">
    <source>
        <dbReference type="SAM" id="Phobius"/>
    </source>
</evidence>
<reference evidence="2 3" key="1">
    <citation type="submission" date="2019-01" db="EMBL/GenBank/DDBJ databases">
        <authorList>
            <person name="Chen W.-M."/>
        </authorList>
    </citation>
    <scope>NUCLEOTIDE SEQUENCE [LARGE SCALE GENOMIC DNA]</scope>
    <source>
        <strain evidence="2 3">YBJ-36</strain>
    </source>
</reference>